<dbReference type="AlphaFoldDB" id="A0A1F7GEX2"/>
<evidence type="ECO:0000313" key="4">
    <source>
        <dbReference type="EMBL" id="OGK17468.1"/>
    </source>
</evidence>
<dbReference type="Gene3D" id="3.40.1190.20">
    <property type="match status" value="1"/>
</dbReference>
<dbReference type="EMBL" id="MFZH01000045">
    <property type="protein sequence ID" value="OGK17468.1"/>
    <property type="molecule type" value="Genomic_DNA"/>
</dbReference>
<evidence type="ECO:0000256" key="2">
    <source>
        <dbReference type="ARBA" id="ARBA00022777"/>
    </source>
</evidence>
<organism evidence="4 5">
    <name type="scientific">Candidatus Roizmanbacteria bacterium RIFCSPHIGHO2_01_FULL_39_24</name>
    <dbReference type="NCBI Taxonomy" id="1802032"/>
    <lineage>
        <taxon>Bacteria</taxon>
        <taxon>Candidatus Roizmaniibacteriota</taxon>
    </lineage>
</organism>
<accession>A0A1F7GEX2</accession>
<protein>
    <recommendedName>
        <fullName evidence="3">Carbohydrate kinase PfkB domain-containing protein</fullName>
    </recommendedName>
</protein>
<keyword evidence="2" id="KW-0418">Kinase</keyword>
<dbReference type="InterPro" id="IPR002173">
    <property type="entry name" value="Carboh/pur_kinase_PfkB_CS"/>
</dbReference>
<dbReference type="PROSITE" id="PS00584">
    <property type="entry name" value="PFKB_KINASES_2"/>
    <property type="match status" value="1"/>
</dbReference>
<dbReference type="InterPro" id="IPR011611">
    <property type="entry name" value="PfkB_dom"/>
</dbReference>
<sequence length="300" mass="33126">MYDLVTIGDVTIDLFFRSISIPVVDSKFSLSVGGKYMAEYFFESVGGGGANVAIGATNHGLNTAVFSKIGENSFKQIILQKLLKKMVSTEFLIHDPSFTNISTILLSSKGEKSVIHHATLHEDLDVNEVIREKLLSSKLFYMGNLPDISLSRKEALLSFLKKNNKKVYLNIGTSDCQKRLHKLTPLLKLADILIINTYEYAQLLGLKKEKIDFTKDCAKQIMFSDKLLILTDGPGGSYGYFEGKVHHKPAYKATVIDTTGAGDAYVAGFISSQMKDESIEKSMEMGSLYAVKIIEKVGAN</sequence>
<gene>
    <name evidence="4" type="ORF">A2799_03755</name>
</gene>
<dbReference type="PANTHER" id="PTHR10584:SF166">
    <property type="entry name" value="RIBOKINASE"/>
    <property type="match status" value="1"/>
</dbReference>
<dbReference type="Proteomes" id="UP000176850">
    <property type="component" value="Unassembled WGS sequence"/>
</dbReference>
<feature type="domain" description="Carbohydrate kinase PfkB" evidence="3">
    <location>
        <begin position="4"/>
        <end position="299"/>
    </location>
</feature>
<evidence type="ECO:0000259" key="3">
    <source>
        <dbReference type="Pfam" id="PF00294"/>
    </source>
</evidence>
<dbReference type="SUPFAM" id="SSF53613">
    <property type="entry name" value="Ribokinase-like"/>
    <property type="match status" value="1"/>
</dbReference>
<reference evidence="4 5" key="1">
    <citation type="journal article" date="2016" name="Nat. Commun.">
        <title>Thousands of microbial genomes shed light on interconnected biogeochemical processes in an aquifer system.</title>
        <authorList>
            <person name="Anantharaman K."/>
            <person name="Brown C.T."/>
            <person name="Hug L.A."/>
            <person name="Sharon I."/>
            <person name="Castelle C.J."/>
            <person name="Probst A.J."/>
            <person name="Thomas B.C."/>
            <person name="Singh A."/>
            <person name="Wilkins M.J."/>
            <person name="Karaoz U."/>
            <person name="Brodie E.L."/>
            <person name="Williams K.H."/>
            <person name="Hubbard S.S."/>
            <person name="Banfield J.F."/>
        </authorList>
    </citation>
    <scope>NUCLEOTIDE SEQUENCE [LARGE SCALE GENOMIC DNA]</scope>
</reference>
<dbReference type="PANTHER" id="PTHR10584">
    <property type="entry name" value="SUGAR KINASE"/>
    <property type="match status" value="1"/>
</dbReference>
<dbReference type="GO" id="GO:0016301">
    <property type="term" value="F:kinase activity"/>
    <property type="evidence" value="ECO:0007669"/>
    <property type="project" value="UniProtKB-KW"/>
</dbReference>
<comment type="caution">
    <text evidence="4">The sequence shown here is derived from an EMBL/GenBank/DDBJ whole genome shotgun (WGS) entry which is preliminary data.</text>
</comment>
<name>A0A1F7GEX2_9BACT</name>
<proteinExistence type="predicted"/>
<evidence type="ECO:0000313" key="5">
    <source>
        <dbReference type="Proteomes" id="UP000176850"/>
    </source>
</evidence>
<dbReference type="InterPro" id="IPR029056">
    <property type="entry name" value="Ribokinase-like"/>
</dbReference>
<evidence type="ECO:0000256" key="1">
    <source>
        <dbReference type="ARBA" id="ARBA00022679"/>
    </source>
</evidence>
<dbReference type="Pfam" id="PF00294">
    <property type="entry name" value="PfkB"/>
    <property type="match status" value="1"/>
</dbReference>
<keyword evidence="1" id="KW-0808">Transferase</keyword>